<reference evidence="5 6" key="1">
    <citation type="journal article" date="2023" name="Microb. Genom.">
        <title>Mesoterricola silvestris gen. nov., sp. nov., Mesoterricola sediminis sp. nov., Geothrix oryzae sp. nov., Geothrix edaphica sp. nov., Geothrix rubra sp. nov., and Geothrix limicola sp. nov., six novel members of Acidobacteriota isolated from soils.</title>
        <authorList>
            <person name="Weisberg A.J."/>
            <person name="Pearce E."/>
            <person name="Kramer C.G."/>
            <person name="Chang J.H."/>
            <person name="Clarke C.R."/>
        </authorList>
    </citation>
    <scope>NUCLEOTIDE SEQUENCE [LARGE SCALE GENOMIC DNA]</scope>
    <source>
        <strain evidence="5 6">NE20-4-1</strain>
    </source>
</reference>
<name>A0ABU4MYL5_9ACTN</name>
<accession>A0ABU4MYL5</accession>
<comment type="similarity">
    <text evidence="1">Belongs to the RAD52 family.</text>
</comment>
<evidence type="ECO:0000313" key="5">
    <source>
        <dbReference type="EMBL" id="MDX3042618.1"/>
    </source>
</evidence>
<comment type="caution">
    <text evidence="5">The sequence shown here is derived from an EMBL/GenBank/DDBJ whole genome shotgun (WGS) entry which is preliminary data.</text>
</comment>
<evidence type="ECO:0000256" key="1">
    <source>
        <dbReference type="ARBA" id="ARBA00006638"/>
    </source>
</evidence>
<feature type="compositionally biased region" description="Low complexity" evidence="4">
    <location>
        <begin position="228"/>
        <end position="243"/>
    </location>
</feature>
<evidence type="ECO:0000256" key="4">
    <source>
        <dbReference type="SAM" id="MobiDB-lite"/>
    </source>
</evidence>
<dbReference type="InterPro" id="IPR041247">
    <property type="entry name" value="Rad52_fam"/>
</dbReference>
<keyword evidence="3" id="KW-0234">DNA repair</keyword>
<dbReference type="Proteomes" id="UP001282474">
    <property type="component" value="Unassembled WGS sequence"/>
</dbReference>
<feature type="region of interest" description="Disordered" evidence="4">
    <location>
        <begin position="1"/>
        <end position="33"/>
    </location>
</feature>
<keyword evidence="6" id="KW-1185">Reference proteome</keyword>
<evidence type="ECO:0000256" key="2">
    <source>
        <dbReference type="ARBA" id="ARBA00022763"/>
    </source>
</evidence>
<keyword evidence="2" id="KW-0227">DNA damage</keyword>
<proteinExistence type="inferred from homology"/>
<dbReference type="EMBL" id="JARAWJ010000039">
    <property type="protein sequence ID" value="MDX3042618.1"/>
    <property type="molecule type" value="Genomic_DNA"/>
</dbReference>
<organism evidence="5 6">
    <name type="scientific">Streptomyces caniscabiei</name>
    <dbReference type="NCBI Taxonomy" id="2746961"/>
    <lineage>
        <taxon>Bacteria</taxon>
        <taxon>Bacillati</taxon>
        <taxon>Actinomycetota</taxon>
        <taxon>Actinomycetes</taxon>
        <taxon>Kitasatosporales</taxon>
        <taxon>Streptomycetaceae</taxon>
        <taxon>Streptomyces</taxon>
    </lineage>
</organism>
<evidence type="ECO:0000313" key="6">
    <source>
        <dbReference type="Proteomes" id="UP001282474"/>
    </source>
</evidence>
<feature type="region of interest" description="Disordered" evidence="4">
    <location>
        <begin position="224"/>
        <end position="247"/>
    </location>
</feature>
<dbReference type="Pfam" id="PF04098">
    <property type="entry name" value="Rad52_Rad22"/>
    <property type="match status" value="1"/>
</dbReference>
<protein>
    <submittedName>
        <fullName evidence="5">Rad52/Rad22 family DNA repair protein</fullName>
    </submittedName>
</protein>
<feature type="compositionally biased region" description="Polar residues" evidence="4">
    <location>
        <begin position="8"/>
        <end position="26"/>
    </location>
</feature>
<sequence>MAHATEAPASTTAEGQTQHTQNQATQPARRRGELSPAQIGLLLRGIDPMRVGKDGKGFAHVEAWDIRRHLIRVFGFGGHDTDMLEATLISETSEMRRKRGQNGQEYGDPYEAWTVIYRVAVRLTVKVDGVVLAQWHGVATGDAANQPSRADAHDLALKTADSQALKRAATNLGDQFGLSLYNKGRLDPVVQGSYAYLKPKAEQADQEFKDDKVEPEPDVAAARGEADQAVSVPSSAASQQTPAGEDPLPRLMAQIANCWDNQLALLQIRIDGKQKGVSERQVQGPPPEHEWTTFDALLDVRIEELKQAAVGGTSEGNAA</sequence>
<evidence type="ECO:0000256" key="3">
    <source>
        <dbReference type="ARBA" id="ARBA00023204"/>
    </source>
</evidence>
<dbReference type="SUPFAM" id="SSF54768">
    <property type="entry name" value="dsRNA-binding domain-like"/>
    <property type="match status" value="1"/>
</dbReference>
<gene>
    <name evidence="5" type="ORF">PV383_36360</name>
</gene>
<dbReference type="RefSeq" id="WP_193382920.1">
    <property type="nucleotide sequence ID" value="NZ_JABXWI010000031.1"/>
</dbReference>
<dbReference type="InterPro" id="IPR042525">
    <property type="entry name" value="Rad52_Rad59_Rad22_sf"/>
</dbReference>
<dbReference type="Gene3D" id="3.30.390.80">
    <property type="entry name" value="DNA repair protein Rad52/59/22"/>
    <property type="match status" value="1"/>
</dbReference>